<dbReference type="EMBL" id="AP019782">
    <property type="protein sequence ID" value="BBL72382.1"/>
    <property type="molecule type" value="Genomic_DNA"/>
</dbReference>
<keyword evidence="2" id="KW-0808">Transferase</keyword>
<evidence type="ECO:0000313" key="5">
    <source>
        <dbReference type="EMBL" id="BBL72382.1"/>
    </source>
</evidence>
<keyword evidence="6" id="KW-1185">Reference proteome</keyword>
<dbReference type="CDD" id="cd02440">
    <property type="entry name" value="AdoMet_MTases"/>
    <property type="match status" value="1"/>
</dbReference>
<evidence type="ECO:0000256" key="1">
    <source>
        <dbReference type="ARBA" id="ARBA00022603"/>
    </source>
</evidence>
<protein>
    <recommendedName>
        <fullName evidence="4">Methyltransferase domain-containing protein</fullName>
    </recommendedName>
</protein>
<name>A0A8D4VRI1_9GAMM</name>
<dbReference type="KEGG" id="moz:MoryE10_29880"/>
<dbReference type="AlphaFoldDB" id="A0A8D4VRI1"/>
<feature type="domain" description="Methyltransferase" evidence="4">
    <location>
        <begin position="21"/>
        <end position="107"/>
    </location>
</feature>
<proteinExistence type="predicted"/>
<dbReference type="GO" id="GO:0008168">
    <property type="term" value="F:methyltransferase activity"/>
    <property type="evidence" value="ECO:0007669"/>
    <property type="project" value="UniProtKB-KW"/>
</dbReference>
<sequence>MPPAAVLVDNAHLLPPSGRALDLACGLGGNALLLARLGLRVHAWDISPVAVERLRLAAAEPGLAIDAEVRDAENAPWPQAFFDVIVVSRFLCRPLAGPIAAALKPGGLLFYQTFVGDKAEGIGPSNPDYLLERNELLRLFAGLRVIAYREEGLVGDMGRGFRNEAMLVAQQA</sequence>
<evidence type="ECO:0000259" key="4">
    <source>
        <dbReference type="Pfam" id="PF13649"/>
    </source>
</evidence>
<accession>A0A8D4VRI1</accession>
<evidence type="ECO:0000256" key="2">
    <source>
        <dbReference type="ARBA" id="ARBA00022679"/>
    </source>
</evidence>
<reference evidence="5" key="1">
    <citation type="submission" date="2019-06" db="EMBL/GenBank/DDBJ databases">
        <title>Complete genome sequence of Methylogaea oryzae strain JCM16910.</title>
        <authorList>
            <person name="Asakawa S."/>
        </authorList>
    </citation>
    <scope>NUCLEOTIDE SEQUENCE</scope>
    <source>
        <strain evidence="5">E10</strain>
    </source>
</reference>
<keyword evidence="3" id="KW-0949">S-adenosyl-L-methionine</keyword>
<gene>
    <name evidence="5" type="ORF">MoryE10_29880</name>
</gene>
<dbReference type="PANTHER" id="PTHR43464">
    <property type="entry name" value="METHYLTRANSFERASE"/>
    <property type="match status" value="1"/>
</dbReference>
<evidence type="ECO:0000313" key="6">
    <source>
        <dbReference type="Proteomes" id="UP000824988"/>
    </source>
</evidence>
<keyword evidence="1" id="KW-0489">Methyltransferase</keyword>
<organism evidence="5 6">
    <name type="scientific">Methylogaea oryzae</name>
    <dbReference type="NCBI Taxonomy" id="1295382"/>
    <lineage>
        <taxon>Bacteria</taxon>
        <taxon>Pseudomonadati</taxon>
        <taxon>Pseudomonadota</taxon>
        <taxon>Gammaproteobacteria</taxon>
        <taxon>Methylococcales</taxon>
        <taxon>Methylococcaceae</taxon>
        <taxon>Methylogaea</taxon>
    </lineage>
</organism>
<dbReference type="Pfam" id="PF13649">
    <property type="entry name" value="Methyltransf_25"/>
    <property type="match status" value="1"/>
</dbReference>
<dbReference type="Proteomes" id="UP000824988">
    <property type="component" value="Chromosome"/>
</dbReference>
<dbReference type="PANTHER" id="PTHR43464:SF19">
    <property type="entry name" value="UBIQUINONE BIOSYNTHESIS O-METHYLTRANSFERASE, MITOCHONDRIAL"/>
    <property type="match status" value="1"/>
</dbReference>
<evidence type="ECO:0000256" key="3">
    <source>
        <dbReference type="ARBA" id="ARBA00022691"/>
    </source>
</evidence>
<dbReference type="InterPro" id="IPR041698">
    <property type="entry name" value="Methyltransf_25"/>
</dbReference>
<dbReference type="GO" id="GO:0032259">
    <property type="term" value="P:methylation"/>
    <property type="evidence" value="ECO:0007669"/>
    <property type="project" value="UniProtKB-KW"/>
</dbReference>